<reference evidence="1 2" key="1">
    <citation type="submission" date="2018-04" db="EMBL/GenBank/DDBJ databases">
        <title>Genomic Encyclopedia of Archaeal and Bacterial Type Strains, Phase II (KMG-II): from individual species to whole genera.</title>
        <authorList>
            <person name="Goeker M."/>
        </authorList>
    </citation>
    <scope>NUCLEOTIDE SEQUENCE [LARGE SCALE GENOMIC DNA]</scope>
    <source>
        <strain evidence="1 2">DSM 29955</strain>
    </source>
</reference>
<evidence type="ECO:0000313" key="2">
    <source>
        <dbReference type="Proteomes" id="UP000244523"/>
    </source>
</evidence>
<dbReference type="PROSITE" id="PS51257">
    <property type="entry name" value="PROKAR_LIPOPROTEIN"/>
    <property type="match status" value="1"/>
</dbReference>
<dbReference type="Gene3D" id="2.40.160.90">
    <property type="match status" value="1"/>
</dbReference>
<evidence type="ECO:0000313" key="1">
    <source>
        <dbReference type="EMBL" id="PUB19134.1"/>
    </source>
</evidence>
<protein>
    <recommendedName>
        <fullName evidence="3">Transferrin-binding protein B C-lobe/N-lobe beta barrel domain-containing protein</fullName>
    </recommendedName>
</protein>
<comment type="caution">
    <text evidence="1">The sequence shown here is derived from an EMBL/GenBank/DDBJ whole genome shotgun (WGS) entry which is preliminary data.</text>
</comment>
<organism evidence="1 2">
    <name type="scientific">Yoonia sediminilitoris</name>
    <dbReference type="NCBI Taxonomy" id="1286148"/>
    <lineage>
        <taxon>Bacteria</taxon>
        <taxon>Pseudomonadati</taxon>
        <taxon>Pseudomonadota</taxon>
        <taxon>Alphaproteobacteria</taxon>
        <taxon>Rhodobacterales</taxon>
        <taxon>Paracoccaceae</taxon>
        <taxon>Yoonia</taxon>
    </lineage>
</organism>
<dbReference type="SUPFAM" id="SSF56925">
    <property type="entry name" value="OMPA-like"/>
    <property type="match status" value="1"/>
</dbReference>
<dbReference type="InterPro" id="IPR011250">
    <property type="entry name" value="OMP/PagP_B-barrel"/>
</dbReference>
<dbReference type="Proteomes" id="UP000244523">
    <property type="component" value="Unassembled WGS sequence"/>
</dbReference>
<gene>
    <name evidence="1" type="ORF">C8N45_101727</name>
</gene>
<proteinExistence type="predicted"/>
<dbReference type="EMBL" id="QBUD01000001">
    <property type="protein sequence ID" value="PUB19134.1"/>
    <property type="molecule type" value="Genomic_DNA"/>
</dbReference>
<dbReference type="AlphaFoldDB" id="A0A2T6KRF1"/>
<dbReference type="RefSeq" id="WP_108384798.1">
    <property type="nucleotide sequence ID" value="NZ_QBUD01000001.1"/>
</dbReference>
<sequence length="213" mass="21534">MKIKILAVGILPAILAGCGSSGGDGDDGDFEVSSGIIDGVELPAGATLAEFPDEVQDIIADFRRINESGDEVTMPTGSAMYAGDFAAAIEDDEGNLGAYLTGDLNVEASFDTLEVDGGVSNIVATDGDGNMPSVANTLVVDADIDGSRMTGSVSGDLLIEGTETYEVFANLDGAFAGAEAAEMLGVIEGQVTNPDNSVDQVSGIFTGAKQAAP</sequence>
<accession>A0A2T6KRF1</accession>
<keyword evidence="2" id="KW-1185">Reference proteome</keyword>
<name>A0A2T6KRF1_9RHOB</name>
<evidence type="ECO:0008006" key="3">
    <source>
        <dbReference type="Google" id="ProtNLM"/>
    </source>
</evidence>